<feature type="chain" id="PRO_5027668980" evidence="1">
    <location>
        <begin position="25"/>
        <end position="186"/>
    </location>
</feature>
<organism evidence="2">
    <name type="scientific">Gracilinema caldarium</name>
    <dbReference type="NCBI Taxonomy" id="215591"/>
    <lineage>
        <taxon>Bacteria</taxon>
        <taxon>Pseudomonadati</taxon>
        <taxon>Spirochaetota</taxon>
        <taxon>Spirochaetia</taxon>
        <taxon>Spirochaetales</taxon>
        <taxon>Breznakiellaceae</taxon>
        <taxon>Gracilinema</taxon>
    </lineage>
</organism>
<feature type="signal peptide" evidence="1">
    <location>
        <begin position="1"/>
        <end position="24"/>
    </location>
</feature>
<sequence length="186" mass="21899">MFSRKGRICSILVLLMLVCETAFSQNKILEGYAGIPWGSSIEQVKEKLTNLQEDKANDQIKNREKIYSQENEMFTRVLRFYDGKLYWGRTVYINPDNSTTLSIIQKIKDTYGTFDNSGKGSEPKYEYTWATKYYSKRLYVEMVINTYYNEYGRVSENSIFITYYDPVIQEQVQNELIKQKGNEIEL</sequence>
<accession>A0A7C3E1C0</accession>
<keyword evidence="1" id="KW-0732">Signal</keyword>
<dbReference type="AlphaFoldDB" id="A0A7C3E1C0"/>
<evidence type="ECO:0000256" key="1">
    <source>
        <dbReference type="SAM" id="SignalP"/>
    </source>
</evidence>
<reference evidence="2" key="1">
    <citation type="journal article" date="2020" name="mSystems">
        <title>Genome- and Community-Level Interaction Insights into Carbon Utilization and Element Cycling Functions of Hydrothermarchaeota in Hydrothermal Sediment.</title>
        <authorList>
            <person name="Zhou Z."/>
            <person name="Liu Y."/>
            <person name="Xu W."/>
            <person name="Pan J."/>
            <person name="Luo Z.H."/>
            <person name="Li M."/>
        </authorList>
    </citation>
    <scope>NUCLEOTIDE SEQUENCE [LARGE SCALE GENOMIC DNA]</scope>
    <source>
        <strain evidence="2">SpSt-503</strain>
    </source>
</reference>
<proteinExistence type="predicted"/>
<protein>
    <submittedName>
        <fullName evidence="2">Uncharacterized protein</fullName>
    </submittedName>
</protein>
<comment type="caution">
    <text evidence="2">The sequence shown here is derived from an EMBL/GenBank/DDBJ whole genome shotgun (WGS) entry which is preliminary data.</text>
</comment>
<gene>
    <name evidence="2" type="ORF">ENS59_08455</name>
</gene>
<dbReference type="EMBL" id="DSVL01000261">
    <property type="protein sequence ID" value="HFH29528.1"/>
    <property type="molecule type" value="Genomic_DNA"/>
</dbReference>
<evidence type="ECO:0000313" key="2">
    <source>
        <dbReference type="EMBL" id="HFH29528.1"/>
    </source>
</evidence>
<name>A0A7C3E1C0_9SPIR</name>